<evidence type="ECO:0000256" key="1">
    <source>
        <dbReference type="SAM" id="Phobius"/>
    </source>
</evidence>
<reference evidence="3 4" key="1">
    <citation type="journal article" date="2018" name="Evol. Lett.">
        <title>Horizontal gene cluster transfer increased hallucinogenic mushroom diversity.</title>
        <authorList>
            <person name="Reynolds H.T."/>
            <person name="Vijayakumar V."/>
            <person name="Gluck-Thaler E."/>
            <person name="Korotkin H.B."/>
            <person name="Matheny P.B."/>
            <person name="Slot J.C."/>
        </authorList>
    </citation>
    <scope>NUCLEOTIDE SEQUENCE [LARGE SCALE GENOMIC DNA]</scope>
    <source>
        <strain evidence="3 4">SRW20</strain>
    </source>
</reference>
<evidence type="ECO:0000313" key="3">
    <source>
        <dbReference type="EMBL" id="PPQ98580.1"/>
    </source>
</evidence>
<dbReference type="STRING" id="231916.A0A409Y6E7"/>
<dbReference type="OrthoDB" id="3214861at2759"/>
<feature type="transmembrane region" description="Helical" evidence="1">
    <location>
        <begin position="203"/>
        <end position="220"/>
    </location>
</feature>
<feature type="domain" description="DUF6534" evidence="2">
    <location>
        <begin position="178"/>
        <end position="253"/>
    </location>
</feature>
<keyword evidence="4" id="KW-1185">Reference proteome</keyword>
<organism evidence="3 4">
    <name type="scientific">Gymnopilus dilepis</name>
    <dbReference type="NCBI Taxonomy" id="231916"/>
    <lineage>
        <taxon>Eukaryota</taxon>
        <taxon>Fungi</taxon>
        <taxon>Dikarya</taxon>
        <taxon>Basidiomycota</taxon>
        <taxon>Agaricomycotina</taxon>
        <taxon>Agaricomycetes</taxon>
        <taxon>Agaricomycetidae</taxon>
        <taxon>Agaricales</taxon>
        <taxon>Agaricineae</taxon>
        <taxon>Hymenogastraceae</taxon>
        <taxon>Gymnopilus</taxon>
    </lineage>
</organism>
<comment type="caution">
    <text evidence="3">The sequence shown here is derived from an EMBL/GenBank/DDBJ whole genome shotgun (WGS) entry which is preliminary data.</text>
</comment>
<feature type="transmembrane region" description="Helical" evidence="1">
    <location>
        <begin position="95"/>
        <end position="116"/>
    </location>
</feature>
<accession>A0A409Y6E7</accession>
<keyword evidence="1" id="KW-0812">Transmembrane</keyword>
<keyword evidence="1" id="KW-0472">Membrane</keyword>
<keyword evidence="1" id="KW-1133">Transmembrane helix</keyword>
<dbReference type="PANTHER" id="PTHR40465">
    <property type="entry name" value="CHROMOSOME 1, WHOLE GENOME SHOTGUN SEQUENCE"/>
    <property type="match status" value="1"/>
</dbReference>
<dbReference type="InParanoid" id="A0A409Y6E7"/>
<evidence type="ECO:0000313" key="4">
    <source>
        <dbReference type="Proteomes" id="UP000284706"/>
    </source>
</evidence>
<gene>
    <name evidence="3" type="ORF">CVT26_013763</name>
</gene>
<dbReference type="InterPro" id="IPR045339">
    <property type="entry name" value="DUF6534"/>
</dbReference>
<dbReference type="PANTHER" id="PTHR40465:SF1">
    <property type="entry name" value="DUF6534 DOMAIN-CONTAINING PROTEIN"/>
    <property type="match status" value="1"/>
</dbReference>
<feature type="transmembrane region" description="Helical" evidence="1">
    <location>
        <begin position="20"/>
        <end position="45"/>
    </location>
</feature>
<feature type="transmembrane region" description="Helical" evidence="1">
    <location>
        <begin position="226"/>
        <end position="249"/>
    </location>
</feature>
<sequence>MSSSTTLPLSLAVPKVDNTLGALLVGGLVAMALWGVTCVQTYNYFTRMNKDSMAAKVIVALLWVLDTFDSALNCHILYYYTVSNYLNPLALFHPVWSIIIHVAVTALSNFIIRTLFTLRVYRLSQGNLFLSAWIMAISLSDLVVGLTITVKAFQIPSFPDLQKIAGLMYLTFGVGTGSDLSLALALSWFLYRSKTGFRSTDSLIQSLLLYSVNTGMIVAVDAFMGLILYVLMPNNLIFLVYVNAYLATLNARETMRSKRDDMLSIRLTDIPSSRRFDVESTMPSFAEKATESKTERMAISIQTLIDTRVDSDQTRADHGSREEFGSAV</sequence>
<feature type="transmembrane region" description="Helical" evidence="1">
    <location>
        <begin position="57"/>
        <end position="80"/>
    </location>
</feature>
<name>A0A409Y6E7_9AGAR</name>
<dbReference type="AlphaFoldDB" id="A0A409Y6E7"/>
<feature type="transmembrane region" description="Helical" evidence="1">
    <location>
        <begin position="168"/>
        <end position="191"/>
    </location>
</feature>
<proteinExistence type="predicted"/>
<protein>
    <recommendedName>
        <fullName evidence="2">DUF6534 domain-containing protein</fullName>
    </recommendedName>
</protein>
<feature type="transmembrane region" description="Helical" evidence="1">
    <location>
        <begin position="128"/>
        <end position="148"/>
    </location>
</feature>
<dbReference type="EMBL" id="NHYE01001105">
    <property type="protein sequence ID" value="PPQ98580.1"/>
    <property type="molecule type" value="Genomic_DNA"/>
</dbReference>
<dbReference type="Proteomes" id="UP000284706">
    <property type="component" value="Unassembled WGS sequence"/>
</dbReference>
<dbReference type="Pfam" id="PF20152">
    <property type="entry name" value="DUF6534"/>
    <property type="match status" value="1"/>
</dbReference>
<evidence type="ECO:0000259" key="2">
    <source>
        <dbReference type="Pfam" id="PF20152"/>
    </source>
</evidence>